<keyword evidence="4 12" id="KW-0547">Nucleotide-binding</keyword>
<comment type="caution">
    <text evidence="14">The sequence shown here is derived from an EMBL/GenBank/DDBJ whole genome shotgun (WGS) entry which is preliminary data.</text>
</comment>
<dbReference type="SUPFAM" id="SSF52374">
    <property type="entry name" value="Nucleotidylyl transferase"/>
    <property type="match status" value="1"/>
</dbReference>
<dbReference type="GO" id="GO:0005739">
    <property type="term" value="C:mitochondrion"/>
    <property type="evidence" value="ECO:0007669"/>
    <property type="project" value="TreeGrafter"/>
</dbReference>
<dbReference type="AlphaFoldDB" id="A0AAV2PQY5"/>
<protein>
    <recommendedName>
        <fullName evidence="9">Probable arginine--tRNA ligase, mitochondrial</fullName>
        <ecNumber evidence="2">6.1.1.19</ecNumber>
    </recommendedName>
    <alternativeName>
        <fullName evidence="8">Arginyl-tRNA synthetase</fullName>
    </alternativeName>
</protein>
<sequence length="595" mass="67775">MASKFRSLIANKVIQALDRFPIGGKGIKSSRVIPSVKVVQKKGINVEFSLSLKSLEKDGLLDNNSLNFRSSLSHFGSNLLEKLDTDSSIPGVYLVEEKSDVKIHFKVDQVKLISEVLDLINNLPDSFWRRSAIINKLQSQNVVVEYSSPNLAKPFHVGHLRSTIIGNFIANMHASFGHQVTRINFLGDWGTQFGFLKYGYDAKKLNESDLNEDPIKKLYEVYVWANKEAEKDPSIAEEAKHIFSQMEQGDTEHLKAWNLFRNISIKEFEQTYRRLNVFFDEYHGESMYSAKKCDEITHMLEDKGLLEHLEDGRKVYEVENGRKVTVVKSDGSTIYLSRDIAAAIDRERRYKFDRHYYVVDNAQTDHFVALFSILKRLGFEWSSGMQHVKFGRIQGMSSRKGTAVFLHHLLDEARELMAVKQQETLTTRTNKLKSCVDTADHLAVTAVLVADMKQRRQRDYVFSWDKALQNTGDTGVKLQYVHCRLLSLEESCPDHLIDNVTPSIEKLNEPEAIALIMEISRFDEVLFECYESLEPCVLVNYLFKLSNTINAAFKKLPVKTAPEEIAAARLSLLLAARHTLAAGMKILGLQPLSQM</sequence>
<dbReference type="Proteomes" id="UP001497623">
    <property type="component" value="Unassembled WGS sequence"/>
</dbReference>
<dbReference type="InterPro" id="IPR008909">
    <property type="entry name" value="DALR_anticod-bd"/>
</dbReference>
<evidence type="ECO:0000256" key="11">
    <source>
        <dbReference type="ARBA" id="ARBA00049595"/>
    </source>
</evidence>
<dbReference type="Pfam" id="PF00750">
    <property type="entry name" value="tRNA-synt_1d"/>
    <property type="match status" value="1"/>
</dbReference>
<dbReference type="InterPro" id="IPR035684">
    <property type="entry name" value="ArgRS_core"/>
</dbReference>
<accession>A0AAV2PQY5</accession>
<evidence type="ECO:0000256" key="9">
    <source>
        <dbReference type="ARBA" id="ARBA00039495"/>
    </source>
</evidence>
<dbReference type="Gene3D" id="3.40.50.620">
    <property type="entry name" value="HUPs"/>
    <property type="match status" value="1"/>
</dbReference>
<name>A0AAV2PQY5_MEGNR</name>
<comment type="similarity">
    <text evidence="1 12">Belongs to the class-I aminoacyl-tRNA synthetase family.</text>
</comment>
<evidence type="ECO:0000256" key="2">
    <source>
        <dbReference type="ARBA" id="ARBA00012837"/>
    </source>
</evidence>
<dbReference type="GO" id="GO:0032543">
    <property type="term" value="P:mitochondrial translation"/>
    <property type="evidence" value="ECO:0007669"/>
    <property type="project" value="TreeGrafter"/>
</dbReference>
<dbReference type="EMBL" id="CAXKWB010000598">
    <property type="protein sequence ID" value="CAL4061320.1"/>
    <property type="molecule type" value="Genomic_DNA"/>
</dbReference>
<evidence type="ECO:0000256" key="1">
    <source>
        <dbReference type="ARBA" id="ARBA00005594"/>
    </source>
</evidence>
<feature type="non-terminal residue" evidence="14">
    <location>
        <position position="595"/>
    </location>
</feature>
<evidence type="ECO:0000259" key="13">
    <source>
        <dbReference type="SMART" id="SM00836"/>
    </source>
</evidence>
<keyword evidence="6 12" id="KW-0648">Protein biosynthesis</keyword>
<dbReference type="InterPro" id="IPR001278">
    <property type="entry name" value="Arg-tRNA-ligase"/>
</dbReference>
<evidence type="ECO:0000256" key="8">
    <source>
        <dbReference type="ARBA" id="ARBA00033033"/>
    </source>
</evidence>
<evidence type="ECO:0000256" key="10">
    <source>
        <dbReference type="ARBA" id="ARBA00049339"/>
    </source>
</evidence>
<dbReference type="PROSITE" id="PS00178">
    <property type="entry name" value="AA_TRNA_LIGASE_I"/>
    <property type="match status" value="1"/>
</dbReference>
<keyword evidence="3 12" id="KW-0436">Ligase</keyword>
<keyword evidence="15" id="KW-1185">Reference proteome</keyword>
<dbReference type="FunFam" id="3.40.50.620:FF:000058">
    <property type="entry name" value="Mitochondrial arginyl-tRNA synthetase"/>
    <property type="match status" value="1"/>
</dbReference>
<evidence type="ECO:0000313" key="14">
    <source>
        <dbReference type="EMBL" id="CAL4061320.1"/>
    </source>
</evidence>
<dbReference type="InterPro" id="IPR001412">
    <property type="entry name" value="aa-tRNA-synth_I_CS"/>
</dbReference>
<dbReference type="PRINTS" id="PR01038">
    <property type="entry name" value="TRNASYNTHARG"/>
</dbReference>
<feature type="domain" description="DALR anticodon binding" evidence="13">
    <location>
        <begin position="478"/>
        <end position="595"/>
    </location>
</feature>
<evidence type="ECO:0000256" key="5">
    <source>
        <dbReference type="ARBA" id="ARBA00022840"/>
    </source>
</evidence>
<evidence type="ECO:0000256" key="7">
    <source>
        <dbReference type="ARBA" id="ARBA00023146"/>
    </source>
</evidence>
<comment type="function">
    <text evidence="11">Catalyzes the attachment of arginine to tRNA(Arg) in a two-step reaction: arginine is first activated by ATP to form Arg-AMP and then transferred to the acceptor end of tRNA(Arg).</text>
</comment>
<dbReference type="Gene3D" id="1.10.730.10">
    <property type="entry name" value="Isoleucyl-tRNA Synthetase, Domain 1"/>
    <property type="match status" value="1"/>
</dbReference>
<gene>
    <name evidence="14" type="ORF">MNOR_LOCUS2070</name>
</gene>
<dbReference type="SUPFAM" id="SSF47323">
    <property type="entry name" value="Anticodon-binding domain of a subclass of class I aminoacyl-tRNA synthetases"/>
    <property type="match status" value="1"/>
</dbReference>
<comment type="catalytic activity">
    <reaction evidence="10">
        <text>tRNA(Arg) + L-arginine + ATP = L-arginyl-tRNA(Arg) + AMP + diphosphate</text>
        <dbReference type="Rhea" id="RHEA:20301"/>
        <dbReference type="Rhea" id="RHEA-COMP:9658"/>
        <dbReference type="Rhea" id="RHEA-COMP:9673"/>
        <dbReference type="ChEBI" id="CHEBI:30616"/>
        <dbReference type="ChEBI" id="CHEBI:32682"/>
        <dbReference type="ChEBI" id="CHEBI:33019"/>
        <dbReference type="ChEBI" id="CHEBI:78442"/>
        <dbReference type="ChEBI" id="CHEBI:78513"/>
        <dbReference type="ChEBI" id="CHEBI:456215"/>
        <dbReference type="EC" id="6.1.1.19"/>
    </reaction>
</comment>
<evidence type="ECO:0000256" key="12">
    <source>
        <dbReference type="RuleBase" id="RU363038"/>
    </source>
</evidence>
<dbReference type="PANTHER" id="PTHR11956">
    <property type="entry name" value="ARGINYL-TRNA SYNTHETASE"/>
    <property type="match status" value="1"/>
</dbReference>
<evidence type="ECO:0000256" key="4">
    <source>
        <dbReference type="ARBA" id="ARBA00022741"/>
    </source>
</evidence>
<dbReference type="InterPro" id="IPR014729">
    <property type="entry name" value="Rossmann-like_a/b/a_fold"/>
</dbReference>
<reference evidence="14 15" key="1">
    <citation type="submission" date="2024-05" db="EMBL/GenBank/DDBJ databases">
        <authorList>
            <person name="Wallberg A."/>
        </authorList>
    </citation>
    <scope>NUCLEOTIDE SEQUENCE [LARGE SCALE GENOMIC DNA]</scope>
</reference>
<organism evidence="14 15">
    <name type="scientific">Meganyctiphanes norvegica</name>
    <name type="common">Northern krill</name>
    <name type="synonym">Thysanopoda norvegica</name>
    <dbReference type="NCBI Taxonomy" id="48144"/>
    <lineage>
        <taxon>Eukaryota</taxon>
        <taxon>Metazoa</taxon>
        <taxon>Ecdysozoa</taxon>
        <taxon>Arthropoda</taxon>
        <taxon>Crustacea</taxon>
        <taxon>Multicrustacea</taxon>
        <taxon>Malacostraca</taxon>
        <taxon>Eumalacostraca</taxon>
        <taxon>Eucarida</taxon>
        <taxon>Euphausiacea</taxon>
        <taxon>Euphausiidae</taxon>
        <taxon>Meganyctiphanes</taxon>
    </lineage>
</organism>
<keyword evidence="7 12" id="KW-0030">Aminoacyl-tRNA synthetase</keyword>
<evidence type="ECO:0000313" key="15">
    <source>
        <dbReference type="Proteomes" id="UP001497623"/>
    </source>
</evidence>
<dbReference type="EC" id="6.1.1.19" evidence="2"/>
<dbReference type="GO" id="GO:0006420">
    <property type="term" value="P:arginyl-tRNA aminoacylation"/>
    <property type="evidence" value="ECO:0007669"/>
    <property type="project" value="InterPro"/>
</dbReference>
<dbReference type="SMART" id="SM00836">
    <property type="entry name" value="DALR_1"/>
    <property type="match status" value="1"/>
</dbReference>
<dbReference type="InterPro" id="IPR009080">
    <property type="entry name" value="tRNAsynth_Ia_anticodon-bd"/>
</dbReference>
<evidence type="ECO:0000256" key="3">
    <source>
        <dbReference type="ARBA" id="ARBA00022598"/>
    </source>
</evidence>
<dbReference type="Pfam" id="PF05746">
    <property type="entry name" value="DALR_1"/>
    <property type="match status" value="1"/>
</dbReference>
<dbReference type="GO" id="GO:0005524">
    <property type="term" value="F:ATP binding"/>
    <property type="evidence" value="ECO:0007669"/>
    <property type="project" value="UniProtKB-KW"/>
</dbReference>
<proteinExistence type="inferred from homology"/>
<evidence type="ECO:0000256" key="6">
    <source>
        <dbReference type="ARBA" id="ARBA00022917"/>
    </source>
</evidence>
<dbReference type="GO" id="GO:0004814">
    <property type="term" value="F:arginine-tRNA ligase activity"/>
    <property type="evidence" value="ECO:0007669"/>
    <property type="project" value="UniProtKB-EC"/>
</dbReference>
<dbReference type="NCBIfam" id="TIGR00456">
    <property type="entry name" value="argS"/>
    <property type="match status" value="1"/>
</dbReference>
<keyword evidence="5 12" id="KW-0067">ATP-binding</keyword>
<dbReference type="PANTHER" id="PTHR11956:SF11">
    <property type="entry name" value="ARGININE--TRNA LIGASE, MITOCHONDRIAL-RELATED"/>
    <property type="match status" value="1"/>
</dbReference>
<dbReference type="FunFam" id="1.10.730.10:FF:000006">
    <property type="entry name" value="Arginyl-tRNA synthetase 2, mitochondrial"/>
    <property type="match status" value="1"/>
</dbReference>